<sequence length="106" mass="11984">MAVRKIYRELFSCSVDEDVASSPALQEPLKKMLLGLVSSYRYAGEHVDMDVAKLEVAQLSEAIREKRLHGDEVARIISSARSKPQLRATFQQYKDDQGTDIVELSR</sequence>
<dbReference type="GO" id="GO:0005509">
    <property type="term" value="F:calcium ion binding"/>
    <property type="evidence" value="ECO:0007669"/>
    <property type="project" value="InterPro"/>
</dbReference>
<organism evidence="1 2">
    <name type="scientific">Miscanthus lutarioriparius</name>
    <dbReference type="NCBI Taxonomy" id="422564"/>
    <lineage>
        <taxon>Eukaryota</taxon>
        <taxon>Viridiplantae</taxon>
        <taxon>Streptophyta</taxon>
        <taxon>Embryophyta</taxon>
        <taxon>Tracheophyta</taxon>
        <taxon>Spermatophyta</taxon>
        <taxon>Magnoliopsida</taxon>
        <taxon>Liliopsida</taxon>
        <taxon>Poales</taxon>
        <taxon>Poaceae</taxon>
        <taxon>PACMAD clade</taxon>
        <taxon>Panicoideae</taxon>
        <taxon>Andropogonodae</taxon>
        <taxon>Andropogoneae</taxon>
        <taxon>Saccharinae</taxon>
        <taxon>Miscanthus</taxon>
    </lineage>
</organism>
<dbReference type="Proteomes" id="UP000604825">
    <property type="component" value="Unassembled WGS sequence"/>
</dbReference>
<dbReference type="OrthoDB" id="37886at2759"/>
<accession>A0A811ND94</accession>
<dbReference type="GO" id="GO:0009408">
    <property type="term" value="P:response to heat"/>
    <property type="evidence" value="ECO:0007669"/>
    <property type="project" value="TreeGrafter"/>
</dbReference>
<evidence type="ECO:0000313" key="2">
    <source>
        <dbReference type="Proteomes" id="UP000604825"/>
    </source>
</evidence>
<dbReference type="AlphaFoldDB" id="A0A811ND94"/>
<dbReference type="GO" id="GO:0009409">
    <property type="term" value="P:response to cold"/>
    <property type="evidence" value="ECO:0007669"/>
    <property type="project" value="TreeGrafter"/>
</dbReference>
<keyword evidence="2" id="KW-1185">Reference proteome</keyword>
<gene>
    <name evidence="1" type="ORF">NCGR_LOCUS15277</name>
</gene>
<dbReference type="SUPFAM" id="SSF47874">
    <property type="entry name" value="Annexin"/>
    <property type="match status" value="1"/>
</dbReference>
<dbReference type="PANTHER" id="PTHR10502:SF109">
    <property type="entry name" value="ANNEXIN"/>
    <property type="match status" value="1"/>
</dbReference>
<dbReference type="GO" id="GO:0005544">
    <property type="term" value="F:calcium-dependent phospholipid binding"/>
    <property type="evidence" value="ECO:0007669"/>
    <property type="project" value="InterPro"/>
</dbReference>
<reference evidence="1" key="1">
    <citation type="submission" date="2020-10" db="EMBL/GenBank/DDBJ databases">
        <authorList>
            <person name="Han B."/>
            <person name="Lu T."/>
            <person name="Zhao Q."/>
            <person name="Huang X."/>
            <person name="Zhao Y."/>
        </authorList>
    </citation>
    <scope>NUCLEOTIDE SEQUENCE</scope>
</reference>
<dbReference type="GO" id="GO:0009651">
    <property type="term" value="P:response to salt stress"/>
    <property type="evidence" value="ECO:0007669"/>
    <property type="project" value="TreeGrafter"/>
</dbReference>
<dbReference type="PANTHER" id="PTHR10502">
    <property type="entry name" value="ANNEXIN"/>
    <property type="match status" value="1"/>
</dbReference>
<protein>
    <submittedName>
        <fullName evidence="1">Uncharacterized protein</fullName>
    </submittedName>
</protein>
<evidence type="ECO:0000313" key="1">
    <source>
        <dbReference type="EMBL" id="CAD6222753.1"/>
    </source>
</evidence>
<dbReference type="GO" id="GO:0009414">
    <property type="term" value="P:response to water deprivation"/>
    <property type="evidence" value="ECO:0007669"/>
    <property type="project" value="TreeGrafter"/>
</dbReference>
<dbReference type="GO" id="GO:0005737">
    <property type="term" value="C:cytoplasm"/>
    <property type="evidence" value="ECO:0007669"/>
    <property type="project" value="TreeGrafter"/>
</dbReference>
<dbReference type="EMBL" id="CAJGYO010000004">
    <property type="protein sequence ID" value="CAD6222753.1"/>
    <property type="molecule type" value="Genomic_DNA"/>
</dbReference>
<name>A0A811ND94_9POAL</name>
<dbReference type="GO" id="GO:0001786">
    <property type="term" value="F:phosphatidylserine binding"/>
    <property type="evidence" value="ECO:0007669"/>
    <property type="project" value="TreeGrafter"/>
</dbReference>
<comment type="caution">
    <text evidence="1">The sequence shown here is derived from an EMBL/GenBank/DDBJ whole genome shotgun (WGS) entry which is preliminary data.</text>
</comment>
<proteinExistence type="predicted"/>
<dbReference type="InterPro" id="IPR037104">
    <property type="entry name" value="Annexin_sf"/>
</dbReference>
<dbReference type="GO" id="GO:0005886">
    <property type="term" value="C:plasma membrane"/>
    <property type="evidence" value="ECO:0007669"/>
    <property type="project" value="TreeGrafter"/>
</dbReference>
<dbReference type="Gene3D" id="1.10.220.10">
    <property type="entry name" value="Annexin"/>
    <property type="match status" value="1"/>
</dbReference>